<keyword evidence="2" id="KW-1185">Reference proteome</keyword>
<dbReference type="Proteomes" id="UP000238479">
    <property type="component" value="Chromosome 4"/>
</dbReference>
<comment type="caution">
    <text evidence="1">The sequence shown here is derived from an EMBL/GenBank/DDBJ whole genome shotgun (WGS) entry which is preliminary data.</text>
</comment>
<evidence type="ECO:0000313" key="2">
    <source>
        <dbReference type="Proteomes" id="UP000238479"/>
    </source>
</evidence>
<accession>A0A2P6QUT2</accession>
<gene>
    <name evidence="1" type="ORF">RchiOBHm_Chr4g0408301</name>
</gene>
<name>A0A2P6QUT2_ROSCH</name>
<dbReference type="Gramene" id="PRQ37946">
    <property type="protein sequence ID" value="PRQ37946"/>
    <property type="gene ID" value="RchiOBHm_Chr4g0408301"/>
</dbReference>
<dbReference type="AlphaFoldDB" id="A0A2P6QUT2"/>
<proteinExistence type="predicted"/>
<sequence length="122" mass="13934">MLNRVRRHVARLYRSSYAKVIVKYVKVSVHGNSSIKGGITVVSFRFLKLTPDGSWCHKYHWKALTVLFFELWKAQQGREKGPAPSFSDFGLNSSFRPPPVTILSGSWSSATHINYSKPFYLI</sequence>
<reference evidence="1 2" key="1">
    <citation type="journal article" date="2018" name="Nat. Genet.">
        <title>The Rosa genome provides new insights in the design of modern roses.</title>
        <authorList>
            <person name="Bendahmane M."/>
        </authorList>
    </citation>
    <scope>NUCLEOTIDE SEQUENCE [LARGE SCALE GENOMIC DNA]</scope>
    <source>
        <strain evidence="2">cv. Old Blush</strain>
    </source>
</reference>
<evidence type="ECO:0000313" key="1">
    <source>
        <dbReference type="EMBL" id="PRQ37946.1"/>
    </source>
</evidence>
<dbReference type="EMBL" id="PDCK01000042">
    <property type="protein sequence ID" value="PRQ37946.1"/>
    <property type="molecule type" value="Genomic_DNA"/>
</dbReference>
<protein>
    <submittedName>
        <fullName evidence="1">Uncharacterized protein</fullName>
    </submittedName>
</protein>
<organism evidence="1 2">
    <name type="scientific">Rosa chinensis</name>
    <name type="common">China rose</name>
    <dbReference type="NCBI Taxonomy" id="74649"/>
    <lineage>
        <taxon>Eukaryota</taxon>
        <taxon>Viridiplantae</taxon>
        <taxon>Streptophyta</taxon>
        <taxon>Embryophyta</taxon>
        <taxon>Tracheophyta</taxon>
        <taxon>Spermatophyta</taxon>
        <taxon>Magnoliopsida</taxon>
        <taxon>eudicotyledons</taxon>
        <taxon>Gunneridae</taxon>
        <taxon>Pentapetalae</taxon>
        <taxon>rosids</taxon>
        <taxon>fabids</taxon>
        <taxon>Rosales</taxon>
        <taxon>Rosaceae</taxon>
        <taxon>Rosoideae</taxon>
        <taxon>Rosoideae incertae sedis</taxon>
        <taxon>Rosa</taxon>
    </lineage>
</organism>